<protein>
    <submittedName>
        <fullName evidence="2">MBL fold metallo-hydrolase</fullName>
    </submittedName>
</protein>
<dbReference type="RefSeq" id="WP_318750854.1">
    <property type="nucleotide sequence ID" value="NZ_CP132508.1"/>
</dbReference>
<dbReference type="InterPro" id="IPR001763">
    <property type="entry name" value="Rhodanese-like_dom"/>
</dbReference>
<dbReference type="CDD" id="cd07724">
    <property type="entry name" value="POD-like_MBL-fold"/>
    <property type="match status" value="1"/>
</dbReference>
<evidence type="ECO:0000313" key="3">
    <source>
        <dbReference type="Proteomes" id="UP001304683"/>
    </source>
</evidence>
<feature type="domain" description="Rhodanese" evidence="1">
    <location>
        <begin position="22"/>
        <end position="128"/>
    </location>
</feature>
<dbReference type="InterPro" id="IPR036866">
    <property type="entry name" value="RibonucZ/Hydroxyglut_hydro"/>
</dbReference>
<evidence type="ECO:0000259" key="1">
    <source>
        <dbReference type="PROSITE" id="PS50206"/>
    </source>
</evidence>
<dbReference type="PANTHER" id="PTHR43084">
    <property type="entry name" value="PERSULFIDE DIOXYGENASE ETHE1"/>
    <property type="match status" value="1"/>
</dbReference>
<dbReference type="SMART" id="SM00849">
    <property type="entry name" value="Lactamase_B"/>
    <property type="match status" value="1"/>
</dbReference>
<dbReference type="Gene3D" id="3.40.250.10">
    <property type="entry name" value="Rhodanese-like domain"/>
    <property type="match status" value="1"/>
</dbReference>
<dbReference type="InterPro" id="IPR051682">
    <property type="entry name" value="Mito_Persulfide_Diox"/>
</dbReference>
<dbReference type="InterPro" id="IPR044528">
    <property type="entry name" value="POD-like_MBL-fold"/>
</dbReference>
<dbReference type="InterPro" id="IPR001279">
    <property type="entry name" value="Metallo-B-lactamas"/>
</dbReference>
<keyword evidence="3" id="KW-1185">Reference proteome</keyword>
<proteinExistence type="predicted"/>
<sequence length="403" mass="45285">MDARTRTPGEIDAGELKRMLDRGETPFVIDLRNDEEFRRWRIEGRQPLQVIHVPYYEILAEAEEDDLTASAKAYARRHWVDDLPREGRIVVVCAHGGTSGYVAQGLRELGYDAVSLRGGMVAWGDHCEFVPVVEEEGLAVYQVNRPARGCLSYLVASEGEAVIIDPLRHAERYLEFVRRHGMTITRVLDTHAHADHISSGAELAERLGVPYHLHPYDAIHPMDVLPATFRYQPVYDGKEFRVGRATLRAIHVPGHTLGQVVYLLDGRYLFSGDTIFVESIARPDLGGRAETWTPLYYRSLLRLMELPDSTLVLPGHFSRPQEADARGRVAARLGDLKRSNEGLQALVAGERAFVDFIMARLPEFPQQYVDIKRVNLGLLRPSEDEASELELGRNVCALAEQAA</sequence>
<dbReference type="EMBL" id="CP132508">
    <property type="protein sequence ID" value="WPD19299.1"/>
    <property type="molecule type" value="Genomic_DNA"/>
</dbReference>
<evidence type="ECO:0000313" key="2">
    <source>
        <dbReference type="EMBL" id="WPD19299.1"/>
    </source>
</evidence>
<dbReference type="InterPro" id="IPR036873">
    <property type="entry name" value="Rhodanese-like_dom_sf"/>
</dbReference>
<reference evidence="2 3" key="1">
    <citation type="submission" date="2023-08" db="EMBL/GenBank/DDBJ databases">
        <title>Genome sequence of Thermaerobacter compostii strain Ins1, a spore-forming filamentous bacterium isolated from a deep geothermal reservoir.</title>
        <authorList>
            <person name="Bregnard D."/>
            <person name="Gonzalez D."/>
            <person name="Junier P."/>
        </authorList>
    </citation>
    <scope>NUCLEOTIDE SEQUENCE [LARGE SCALE GENOMIC DNA]</scope>
    <source>
        <strain evidence="2 3">Ins1</strain>
    </source>
</reference>
<dbReference type="SMART" id="SM00450">
    <property type="entry name" value="RHOD"/>
    <property type="match status" value="1"/>
</dbReference>
<dbReference type="Gene3D" id="3.60.15.10">
    <property type="entry name" value="Ribonuclease Z/Hydroxyacylglutathione hydrolase-like"/>
    <property type="match status" value="1"/>
</dbReference>
<dbReference type="PANTHER" id="PTHR43084:SF7">
    <property type="entry name" value="BETA-LACTAMASE DOMAIN PROTEIN"/>
    <property type="match status" value="1"/>
</dbReference>
<dbReference type="Pfam" id="PF00753">
    <property type="entry name" value="Lactamase_B"/>
    <property type="match status" value="1"/>
</dbReference>
<dbReference type="Pfam" id="PF00581">
    <property type="entry name" value="Rhodanese"/>
    <property type="match status" value="1"/>
</dbReference>
<organism evidence="2 3">
    <name type="scientific">Thermaerobacter composti</name>
    <dbReference type="NCBI Taxonomy" id="554949"/>
    <lineage>
        <taxon>Bacteria</taxon>
        <taxon>Bacillati</taxon>
        <taxon>Bacillota</taxon>
        <taxon>Clostridia</taxon>
        <taxon>Eubacteriales</taxon>
        <taxon>Clostridiales Family XVII. Incertae Sedis</taxon>
        <taxon>Thermaerobacter</taxon>
    </lineage>
</organism>
<accession>A0ABZ0QRG9</accession>
<dbReference type="SUPFAM" id="SSF56281">
    <property type="entry name" value="Metallo-hydrolase/oxidoreductase"/>
    <property type="match status" value="1"/>
</dbReference>
<dbReference type="PROSITE" id="PS50206">
    <property type="entry name" value="RHODANESE_3"/>
    <property type="match status" value="1"/>
</dbReference>
<name>A0ABZ0QRG9_9FIRM</name>
<gene>
    <name evidence="2" type="ORF">Q5761_01095</name>
</gene>
<dbReference type="Proteomes" id="UP001304683">
    <property type="component" value="Chromosome"/>
</dbReference>
<dbReference type="SUPFAM" id="SSF52821">
    <property type="entry name" value="Rhodanese/Cell cycle control phosphatase"/>
    <property type="match status" value="1"/>
</dbReference>